<dbReference type="InterPro" id="IPR017946">
    <property type="entry name" value="PLC-like_Pdiesterase_TIM-brl"/>
</dbReference>
<accession>A0A087M5R2</accession>
<keyword evidence="3" id="KW-1185">Reference proteome</keyword>
<name>A0A087M5R2_9HYPH</name>
<dbReference type="InterPro" id="IPR030395">
    <property type="entry name" value="GP_PDE_dom"/>
</dbReference>
<dbReference type="GO" id="GO:0008081">
    <property type="term" value="F:phosphoric diester hydrolase activity"/>
    <property type="evidence" value="ECO:0007669"/>
    <property type="project" value="InterPro"/>
</dbReference>
<dbReference type="AlphaFoldDB" id="A0A087M5R2"/>
<proteinExistence type="predicted"/>
<dbReference type="STRING" id="46914.JP75_04415"/>
<gene>
    <name evidence="2" type="ORF">JP75_04415</name>
</gene>
<dbReference type="EMBL" id="JQGC01000003">
    <property type="protein sequence ID" value="KFL32215.1"/>
    <property type="molecule type" value="Genomic_DNA"/>
</dbReference>
<dbReference type="Gene3D" id="3.20.20.190">
    <property type="entry name" value="Phosphatidylinositol (PI) phosphodiesterase"/>
    <property type="match status" value="1"/>
</dbReference>
<evidence type="ECO:0000313" key="3">
    <source>
        <dbReference type="Proteomes" id="UP000028981"/>
    </source>
</evidence>
<protein>
    <submittedName>
        <fullName evidence="2">Glycerophosphodiester phosphodiesterase</fullName>
    </submittedName>
</protein>
<dbReference type="GO" id="GO:0006629">
    <property type="term" value="P:lipid metabolic process"/>
    <property type="evidence" value="ECO:0007669"/>
    <property type="project" value="InterPro"/>
</dbReference>
<dbReference type="SUPFAM" id="SSF51695">
    <property type="entry name" value="PLC-like phosphodiesterases"/>
    <property type="match status" value="1"/>
</dbReference>
<evidence type="ECO:0000313" key="2">
    <source>
        <dbReference type="EMBL" id="KFL32215.1"/>
    </source>
</evidence>
<comment type="caution">
    <text evidence="2">The sequence shown here is derived from an EMBL/GenBank/DDBJ whole genome shotgun (WGS) entry which is preliminary data.</text>
</comment>
<sequence>MSDPLHIEQGGHRTWLKWHRGRRKASDPVFTGSRILEAMRLGASVEVDLVIHAGHGCAILHNFSLEEETTGSGLVRETPAAVLRDLHLRGSDGQPIADKVMLLEDLCGLLAQNQPNPDALLQLDFKEDCAALTPEVVANFGATVGPVARSLILSGGDFDAISLLANSAPNLRTGYDPCYGESLARLKATGDFSAFINDALNTAPDAEMIYLAYDIVLEADAAGFDIVAPIHAAGRRIDAWTIRTVDDTTLPKVRRLLALKVDQITTDDPEGLIAALAS</sequence>
<reference evidence="2 3" key="1">
    <citation type="submission" date="2014-08" db="EMBL/GenBank/DDBJ databases">
        <authorList>
            <person name="Hassan Y.I."/>
            <person name="Lepp D."/>
            <person name="Zhou T."/>
        </authorList>
    </citation>
    <scope>NUCLEOTIDE SEQUENCE [LARGE SCALE GENOMIC DNA]</scope>
    <source>
        <strain evidence="2 3">IFO13584</strain>
    </source>
</reference>
<dbReference type="Proteomes" id="UP000028981">
    <property type="component" value="Unassembled WGS sequence"/>
</dbReference>
<organism evidence="2 3">
    <name type="scientific">Devosia riboflavina</name>
    <dbReference type="NCBI Taxonomy" id="46914"/>
    <lineage>
        <taxon>Bacteria</taxon>
        <taxon>Pseudomonadati</taxon>
        <taxon>Pseudomonadota</taxon>
        <taxon>Alphaproteobacteria</taxon>
        <taxon>Hyphomicrobiales</taxon>
        <taxon>Devosiaceae</taxon>
        <taxon>Devosia</taxon>
    </lineage>
</organism>
<feature type="domain" description="GP-PDE" evidence="1">
    <location>
        <begin position="37"/>
        <end position="270"/>
    </location>
</feature>
<dbReference type="Pfam" id="PF03009">
    <property type="entry name" value="GDPD"/>
    <property type="match status" value="1"/>
</dbReference>
<dbReference type="OrthoDB" id="8418918at2"/>
<dbReference type="RefSeq" id="WP_035079717.1">
    <property type="nucleotide sequence ID" value="NZ_JQGC01000003.1"/>
</dbReference>
<evidence type="ECO:0000259" key="1">
    <source>
        <dbReference type="Pfam" id="PF03009"/>
    </source>
</evidence>